<keyword evidence="6 13" id="KW-0032">Aminotransferase</keyword>
<sequence>MKYVLIDQDIVPKEKAGIDFDDRGYHFGDGIYEVIRIYNGKPFTINQHLDRLYESAKKLDIPLSTTRETFTELINELIIKNTIETGIVYIQLTRGLQPRNHLYQREISPVLTGFAENLERKEELLTNGIDLWLTKDIRWLRCDIKTINLLGNIMAKREAADHNCHEAIMHRDGTVTEGSSSNLFLIKDSTLYTHPATNLILNGITRQVVIKLAKEAGLHVVEEAFPVDVLAIADEAFITSTTMEVTPVRSITGDVSATLEIGPITRQLQKAFKQLLP</sequence>
<dbReference type="GO" id="GO:0046416">
    <property type="term" value="P:D-amino acid metabolic process"/>
    <property type="evidence" value="ECO:0007669"/>
    <property type="project" value="InterPro"/>
</dbReference>
<comment type="function">
    <text evidence="12">Acts on the D-isomers of alanine, leucine, aspartate, glutamate, aminobutyrate, norvaline and asparagine. The enzyme transfers an amino group from a substrate D-amino acid to the pyridoxal phosphate cofactor to form pyridoxamine and an alpha-keto acid in the first half-reaction.</text>
</comment>
<dbReference type="InterPro" id="IPR018300">
    <property type="entry name" value="Aminotrans_IV_CS"/>
</dbReference>
<gene>
    <name evidence="13" type="primary">dat</name>
    <name evidence="13" type="ORF">RYX45_10275</name>
</gene>
<dbReference type="Gene3D" id="3.20.10.10">
    <property type="entry name" value="D-amino Acid Aminotransferase, subunit A, domain 2"/>
    <property type="match status" value="1"/>
</dbReference>
<evidence type="ECO:0000256" key="3">
    <source>
        <dbReference type="ARBA" id="ARBA00011738"/>
    </source>
</evidence>
<evidence type="ECO:0000256" key="10">
    <source>
        <dbReference type="RuleBase" id="RU004106"/>
    </source>
</evidence>
<dbReference type="InterPro" id="IPR043132">
    <property type="entry name" value="BCAT-like_C"/>
</dbReference>
<protein>
    <recommendedName>
        <fullName evidence="5 12">D-alanine aminotransferase</fullName>
        <ecNumber evidence="4 12">2.6.1.21</ecNumber>
    </recommendedName>
</protein>
<dbReference type="PANTHER" id="PTHR42743">
    <property type="entry name" value="AMINO-ACID AMINOTRANSFERASE"/>
    <property type="match status" value="1"/>
</dbReference>
<evidence type="ECO:0000256" key="8">
    <source>
        <dbReference type="ARBA" id="ARBA00022898"/>
    </source>
</evidence>
<keyword evidence="7 13" id="KW-0808">Transferase</keyword>
<dbReference type="GO" id="GO:0008652">
    <property type="term" value="P:amino acid biosynthetic process"/>
    <property type="evidence" value="ECO:0007669"/>
    <property type="project" value="UniProtKB-ARBA"/>
</dbReference>
<comment type="cofactor">
    <cofactor evidence="1 11">
        <name>pyridoxal 5'-phosphate</name>
        <dbReference type="ChEBI" id="CHEBI:597326"/>
    </cofactor>
</comment>
<dbReference type="InterPro" id="IPR036038">
    <property type="entry name" value="Aminotransferase-like"/>
</dbReference>
<evidence type="ECO:0000256" key="11">
    <source>
        <dbReference type="RuleBase" id="RU004516"/>
    </source>
</evidence>
<evidence type="ECO:0000256" key="9">
    <source>
        <dbReference type="ARBA" id="ARBA00047911"/>
    </source>
</evidence>
<dbReference type="GO" id="GO:0030170">
    <property type="term" value="F:pyridoxal phosphate binding"/>
    <property type="evidence" value="ECO:0007669"/>
    <property type="project" value="InterPro"/>
</dbReference>
<dbReference type="EMBL" id="JAWJAY010000001">
    <property type="protein sequence ID" value="MDV2885573.1"/>
    <property type="molecule type" value="Genomic_DNA"/>
</dbReference>
<dbReference type="Gene3D" id="3.30.470.10">
    <property type="match status" value="1"/>
</dbReference>
<organism evidence="13 14">
    <name type="scientific">Alkalihalophilus pseudofirmus</name>
    <name type="common">Bacillus pseudofirmus</name>
    <dbReference type="NCBI Taxonomy" id="79885"/>
    <lineage>
        <taxon>Bacteria</taxon>
        <taxon>Bacillati</taxon>
        <taxon>Bacillota</taxon>
        <taxon>Bacilli</taxon>
        <taxon>Bacillales</taxon>
        <taxon>Bacillaceae</taxon>
        <taxon>Alkalihalophilus</taxon>
    </lineage>
</organism>
<keyword evidence="8 11" id="KW-0663">Pyridoxal phosphate</keyword>
<evidence type="ECO:0000256" key="5">
    <source>
        <dbReference type="ARBA" id="ARBA00021779"/>
    </source>
</evidence>
<dbReference type="NCBIfam" id="TIGR01121">
    <property type="entry name" value="D_amino_aminoT"/>
    <property type="match status" value="1"/>
</dbReference>
<dbReference type="InterPro" id="IPR050571">
    <property type="entry name" value="Class-IV_PLP-Dep_Aminotrnsfr"/>
</dbReference>
<dbReference type="PROSITE" id="PS00770">
    <property type="entry name" value="AA_TRANSFER_CLASS_4"/>
    <property type="match status" value="1"/>
</dbReference>
<evidence type="ECO:0000313" key="14">
    <source>
        <dbReference type="Proteomes" id="UP001285636"/>
    </source>
</evidence>
<name>A0AAJ2NNL4_ALKPS</name>
<evidence type="ECO:0000256" key="1">
    <source>
        <dbReference type="ARBA" id="ARBA00001933"/>
    </source>
</evidence>
<comment type="similarity">
    <text evidence="2 10">Belongs to the class-IV pyridoxal-phosphate-dependent aminotransferase family.</text>
</comment>
<dbReference type="FunFam" id="3.20.10.10:FF:000002">
    <property type="entry name" value="D-alanine aminotransferase"/>
    <property type="match status" value="1"/>
</dbReference>
<dbReference type="AlphaFoldDB" id="A0AAJ2NNL4"/>
<evidence type="ECO:0000256" key="2">
    <source>
        <dbReference type="ARBA" id="ARBA00009320"/>
    </source>
</evidence>
<dbReference type="EC" id="2.6.1.21" evidence="4 12"/>
<dbReference type="InterPro" id="IPR043131">
    <property type="entry name" value="BCAT-like_N"/>
</dbReference>
<dbReference type="InterPro" id="IPR005784">
    <property type="entry name" value="D_amino_transT"/>
</dbReference>
<dbReference type="Proteomes" id="UP001285636">
    <property type="component" value="Unassembled WGS sequence"/>
</dbReference>
<comment type="caution">
    <text evidence="13">The sequence shown here is derived from an EMBL/GenBank/DDBJ whole genome shotgun (WGS) entry which is preliminary data.</text>
</comment>
<accession>A0AAJ2NNL4</accession>
<reference evidence="13" key="1">
    <citation type="submission" date="2023-10" db="EMBL/GenBank/DDBJ databases">
        <title>Screening of Alkalihalophilus pseudofirmusBZ-TG-HK211 and Its Alleviation of Salt Stress on Rapeseed Growth.</title>
        <authorList>
            <person name="Zhao B."/>
            <person name="Guo T."/>
        </authorList>
    </citation>
    <scope>NUCLEOTIDE SEQUENCE</scope>
    <source>
        <strain evidence="13">BZ-TG-HK211</strain>
    </source>
</reference>
<dbReference type="GO" id="GO:0047810">
    <property type="term" value="F:D-alanine-2-oxoglutarate aminotransferase activity"/>
    <property type="evidence" value="ECO:0007669"/>
    <property type="project" value="UniProtKB-EC"/>
</dbReference>
<comment type="subunit">
    <text evidence="3">Homodimer.</text>
</comment>
<dbReference type="InterPro" id="IPR001544">
    <property type="entry name" value="Aminotrans_IV"/>
</dbReference>
<evidence type="ECO:0000313" key="13">
    <source>
        <dbReference type="EMBL" id="MDV2885573.1"/>
    </source>
</evidence>
<evidence type="ECO:0000256" key="4">
    <source>
        <dbReference type="ARBA" id="ARBA00012874"/>
    </source>
</evidence>
<comment type="catalytic activity">
    <reaction evidence="9 12">
        <text>D-alanine + 2-oxoglutarate = D-glutamate + pyruvate</text>
        <dbReference type="Rhea" id="RHEA:15869"/>
        <dbReference type="ChEBI" id="CHEBI:15361"/>
        <dbReference type="ChEBI" id="CHEBI:16810"/>
        <dbReference type="ChEBI" id="CHEBI:29986"/>
        <dbReference type="ChEBI" id="CHEBI:57416"/>
        <dbReference type="EC" id="2.6.1.21"/>
    </reaction>
</comment>
<evidence type="ECO:0000256" key="6">
    <source>
        <dbReference type="ARBA" id="ARBA00022576"/>
    </source>
</evidence>
<dbReference type="RefSeq" id="WP_323466680.1">
    <property type="nucleotide sequence ID" value="NZ_CP144224.1"/>
</dbReference>
<evidence type="ECO:0000256" key="12">
    <source>
        <dbReference type="RuleBase" id="RU004520"/>
    </source>
</evidence>
<proteinExistence type="inferred from homology"/>
<dbReference type="CDD" id="cd01558">
    <property type="entry name" value="D-AAT_like"/>
    <property type="match status" value="1"/>
</dbReference>
<dbReference type="GO" id="GO:0005829">
    <property type="term" value="C:cytosol"/>
    <property type="evidence" value="ECO:0007669"/>
    <property type="project" value="TreeGrafter"/>
</dbReference>
<dbReference type="GO" id="GO:0046394">
    <property type="term" value="P:carboxylic acid biosynthetic process"/>
    <property type="evidence" value="ECO:0007669"/>
    <property type="project" value="UniProtKB-ARBA"/>
</dbReference>
<dbReference type="SUPFAM" id="SSF56752">
    <property type="entry name" value="D-aminoacid aminotransferase-like PLP-dependent enzymes"/>
    <property type="match status" value="1"/>
</dbReference>
<dbReference type="Pfam" id="PF01063">
    <property type="entry name" value="Aminotran_4"/>
    <property type="match status" value="1"/>
</dbReference>
<evidence type="ECO:0000256" key="7">
    <source>
        <dbReference type="ARBA" id="ARBA00022679"/>
    </source>
</evidence>
<dbReference type="PANTHER" id="PTHR42743:SF10">
    <property type="entry name" value="D-ALANINE AMINOTRANSFERASE"/>
    <property type="match status" value="1"/>
</dbReference>